<feature type="compositionally biased region" description="Gly residues" evidence="1">
    <location>
        <begin position="223"/>
        <end position="240"/>
    </location>
</feature>
<dbReference type="EMBL" id="CM017879">
    <property type="protein sequence ID" value="KAG1358691.1"/>
    <property type="molecule type" value="Genomic_DNA"/>
</dbReference>
<dbReference type="AlphaFoldDB" id="A0A8K0N5Q9"/>
<keyword evidence="3" id="KW-1185">Reference proteome</keyword>
<feature type="compositionally biased region" description="Low complexity" evidence="1">
    <location>
        <begin position="244"/>
        <end position="253"/>
    </location>
</feature>
<feature type="region of interest" description="Disordered" evidence="1">
    <location>
        <begin position="1"/>
        <end position="41"/>
    </location>
</feature>
<reference evidence="2" key="2">
    <citation type="submission" date="2019-07" db="EMBL/GenBank/DDBJ databases">
        <authorList>
            <person name="Yang Y."/>
            <person name="Bocs S."/>
            <person name="Baudouin L."/>
        </authorList>
    </citation>
    <scope>NUCLEOTIDE SEQUENCE</scope>
    <source>
        <tissue evidence="2">Spear leaf of Hainan Tall coconut</tissue>
    </source>
</reference>
<name>A0A8K0N5Q9_COCNU</name>
<proteinExistence type="predicted"/>
<evidence type="ECO:0000313" key="2">
    <source>
        <dbReference type="EMBL" id="KAG1358691.1"/>
    </source>
</evidence>
<gene>
    <name evidence="2" type="ORF">COCNU_08G001370</name>
</gene>
<organism evidence="2 3">
    <name type="scientific">Cocos nucifera</name>
    <name type="common">Coconut palm</name>
    <dbReference type="NCBI Taxonomy" id="13894"/>
    <lineage>
        <taxon>Eukaryota</taxon>
        <taxon>Viridiplantae</taxon>
        <taxon>Streptophyta</taxon>
        <taxon>Embryophyta</taxon>
        <taxon>Tracheophyta</taxon>
        <taxon>Spermatophyta</taxon>
        <taxon>Magnoliopsida</taxon>
        <taxon>Liliopsida</taxon>
        <taxon>Arecaceae</taxon>
        <taxon>Arecoideae</taxon>
        <taxon>Cocoseae</taxon>
        <taxon>Attaleinae</taxon>
        <taxon>Cocos</taxon>
    </lineage>
</organism>
<evidence type="ECO:0000256" key="1">
    <source>
        <dbReference type="SAM" id="MobiDB-lite"/>
    </source>
</evidence>
<dbReference type="Proteomes" id="UP000797356">
    <property type="component" value="Chromosome 8"/>
</dbReference>
<feature type="compositionally biased region" description="Gly residues" evidence="1">
    <location>
        <begin position="1"/>
        <end position="11"/>
    </location>
</feature>
<evidence type="ECO:0000313" key="3">
    <source>
        <dbReference type="Proteomes" id="UP000797356"/>
    </source>
</evidence>
<protein>
    <submittedName>
        <fullName evidence="2">Uncharacterized protein</fullName>
    </submittedName>
</protein>
<feature type="region of interest" description="Disordered" evidence="1">
    <location>
        <begin position="210"/>
        <end position="253"/>
    </location>
</feature>
<sequence length="253" mass="24993">MARTGGGGTTSGPGSPLLPPPRAGVRPGPPRRPGHPHPQRALAGDHWVFRLGAARDLAAARDSGVTVPSASLGRINVIRFGGGGGGGGGGGTSAGGGGRGFDSEGWVLGRFQSREQVPDSQGHQPRRRLVLSNIDHGPCRYPFREPLAHLPQQPPPADVPATGSGDNLTKAIDYERGDYLEAAADEGADDAAGPVEGLLAGVLVPEGGAQPGEKVGAAVAGTLSGGGGGRGSGGGLGGGDGQKELVGGEVEAV</sequence>
<reference evidence="2" key="1">
    <citation type="journal article" date="2017" name="Gigascience">
        <title>The genome draft of coconut (Cocos nucifera).</title>
        <authorList>
            <person name="Xiao Y."/>
            <person name="Xu P."/>
            <person name="Fan H."/>
            <person name="Baudouin L."/>
            <person name="Xia W."/>
            <person name="Bocs S."/>
            <person name="Xu J."/>
            <person name="Li Q."/>
            <person name="Guo A."/>
            <person name="Zhou L."/>
            <person name="Li J."/>
            <person name="Wu Y."/>
            <person name="Ma Z."/>
            <person name="Armero A."/>
            <person name="Issali A.E."/>
            <person name="Liu N."/>
            <person name="Peng M."/>
            <person name="Yang Y."/>
        </authorList>
    </citation>
    <scope>NUCLEOTIDE SEQUENCE</scope>
    <source>
        <tissue evidence="2">Spear leaf of Hainan Tall coconut</tissue>
    </source>
</reference>
<feature type="compositionally biased region" description="Pro residues" evidence="1">
    <location>
        <begin position="16"/>
        <end position="31"/>
    </location>
</feature>
<accession>A0A8K0N5Q9</accession>
<comment type="caution">
    <text evidence="2">The sequence shown here is derived from an EMBL/GenBank/DDBJ whole genome shotgun (WGS) entry which is preliminary data.</text>
</comment>